<proteinExistence type="predicted"/>
<evidence type="ECO:0000313" key="3">
    <source>
        <dbReference type="Proteomes" id="UP000321393"/>
    </source>
</evidence>
<sequence>MIESGDVTVSDASKTRKRALAGLQKIHEAAACERKTIDLDAVRLPLNRPTQKNRSAGFTSVESAVSGMSSIEPKLSGLQIEGGDVSGSDFGGLKAESFKGPRIENMVKLNTAEIGPPLTSKNQKEIGPKLSGLQIGVRTSSLGKHICLAVRTRQVNLQHVVVMTRTVMAVRRVSRWRVVVPAWVSFGITTYLGLCGPTGHQSSMDIDMTRVTRRGPRIPIVLGVPRGTEDQSYVPTGAHVARVRERARDLGVGSLHGEVGGSEFGGLNVNLNSAEFGRPFASENQTEIGPGVASINLRGSGRKNDGCPNGPQIDAANLVAHDDIQPNTDPAGVLKNPTTNVNNFAANVPKSTWASLFGTATEGSLPYTLPKAIGDKIVVIPTEEVIDQGIRVWENSLVGQLIDAKLPYSVIQRLVEKICGKIEMPIITILENDLICFQFRRSKSVEWILSRGPWHLGGKPMLFRKWTPGIVPESFVFNSVPVWITLGKLPMELWTEAGLAVVAGAVGKPISLDLATKERRRLSYARVCVELEGGSNMPSEITVNLRGVEFNVSVKYEWKPRKCNLCGAFGHSSSKCSRSEESKTIQEEVVHKGDDVYSEPCGEVVLEAFKQLEEGE</sequence>
<evidence type="ECO:0000259" key="1">
    <source>
        <dbReference type="Pfam" id="PF14111"/>
    </source>
</evidence>
<accession>A0A5A7V507</accession>
<dbReference type="PANTHER" id="PTHR31286:SF165">
    <property type="entry name" value="DUF4283 DOMAIN-CONTAINING PROTEIN"/>
    <property type="match status" value="1"/>
</dbReference>
<protein>
    <submittedName>
        <fullName evidence="2">DUF4283 domain-containing protein</fullName>
    </submittedName>
</protein>
<comment type="caution">
    <text evidence="2">The sequence shown here is derived from an EMBL/GenBank/DDBJ whole genome shotgun (WGS) entry which is preliminary data.</text>
</comment>
<dbReference type="PANTHER" id="PTHR31286">
    <property type="entry name" value="GLYCINE-RICH CELL WALL STRUCTURAL PROTEIN 1.8-LIKE"/>
    <property type="match status" value="1"/>
</dbReference>
<dbReference type="EMBL" id="SSTE01004583">
    <property type="protein sequence ID" value="KAA0062320.1"/>
    <property type="molecule type" value="Genomic_DNA"/>
</dbReference>
<dbReference type="Pfam" id="PF14111">
    <property type="entry name" value="DUF4283"/>
    <property type="match status" value="1"/>
</dbReference>
<dbReference type="OrthoDB" id="1461560at2759"/>
<organism evidence="2 3">
    <name type="scientific">Cucumis melo var. makuwa</name>
    <name type="common">Oriental melon</name>
    <dbReference type="NCBI Taxonomy" id="1194695"/>
    <lineage>
        <taxon>Eukaryota</taxon>
        <taxon>Viridiplantae</taxon>
        <taxon>Streptophyta</taxon>
        <taxon>Embryophyta</taxon>
        <taxon>Tracheophyta</taxon>
        <taxon>Spermatophyta</taxon>
        <taxon>Magnoliopsida</taxon>
        <taxon>eudicotyledons</taxon>
        <taxon>Gunneridae</taxon>
        <taxon>Pentapetalae</taxon>
        <taxon>rosids</taxon>
        <taxon>fabids</taxon>
        <taxon>Cucurbitales</taxon>
        <taxon>Cucurbitaceae</taxon>
        <taxon>Benincaseae</taxon>
        <taxon>Cucumis</taxon>
    </lineage>
</organism>
<reference evidence="2 3" key="1">
    <citation type="submission" date="2019-08" db="EMBL/GenBank/DDBJ databases">
        <title>Draft genome sequences of two oriental melons (Cucumis melo L. var makuwa).</title>
        <authorList>
            <person name="Kwon S.-Y."/>
        </authorList>
    </citation>
    <scope>NUCLEOTIDE SEQUENCE [LARGE SCALE GENOMIC DNA]</scope>
    <source>
        <strain evidence="3">cv. SW 3</strain>
        <tissue evidence="2">Leaf</tissue>
    </source>
</reference>
<evidence type="ECO:0000313" key="2">
    <source>
        <dbReference type="EMBL" id="KAA0062320.1"/>
    </source>
</evidence>
<dbReference type="InterPro" id="IPR040256">
    <property type="entry name" value="At4g02000-like"/>
</dbReference>
<name>A0A5A7V507_CUCMM</name>
<feature type="domain" description="DUF4283" evidence="1">
    <location>
        <begin position="392"/>
        <end position="473"/>
    </location>
</feature>
<gene>
    <name evidence="2" type="ORF">E6C27_scaffold154G00710</name>
</gene>
<dbReference type="Proteomes" id="UP000321393">
    <property type="component" value="Unassembled WGS sequence"/>
</dbReference>
<dbReference type="AlphaFoldDB" id="A0A5A7V507"/>
<dbReference type="InterPro" id="IPR025558">
    <property type="entry name" value="DUF4283"/>
</dbReference>